<evidence type="ECO:0000256" key="2">
    <source>
        <dbReference type="SAM" id="Phobius"/>
    </source>
</evidence>
<feature type="transmembrane region" description="Helical" evidence="2">
    <location>
        <begin position="43"/>
        <end position="63"/>
    </location>
</feature>
<reference evidence="3" key="2">
    <citation type="submission" date="2020-09" db="EMBL/GenBank/DDBJ databases">
        <authorList>
            <person name="Sun Q."/>
            <person name="Ohkuma M."/>
        </authorList>
    </citation>
    <scope>NUCLEOTIDE SEQUENCE</scope>
    <source>
        <strain evidence="3">JCM 5069</strain>
    </source>
</reference>
<feature type="transmembrane region" description="Helical" evidence="2">
    <location>
        <begin position="75"/>
        <end position="94"/>
    </location>
</feature>
<dbReference type="AlphaFoldDB" id="A0A919L259"/>
<organism evidence="3 4">
    <name type="scientific">Streptomyces sulfonofaciens</name>
    <dbReference type="NCBI Taxonomy" id="68272"/>
    <lineage>
        <taxon>Bacteria</taxon>
        <taxon>Bacillati</taxon>
        <taxon>Actinomycetota</taxon>
        <taxon>Actinomycetes</taxon>
        <taxon>Kitasatosporales</taxon>
        <taxon>Streptomycetaceae</taxon>
        <taxon>Streptomyces</taxon>
    </lineage>
</organism>
<proteinExistence type="predicted"/>
<feature type="region of interest" description="Disordered" evidence="1">
    <location>
        <begin position="1"/>
        <end position="20"/>
    </location>
</feature>
<keyword evidence="2" id="KW-0812">Transmembrane</keyword>
<keyword evidence="4" id="KW-1185">Reference proteome</keyword>
<dbReference type="RefSeq" id="WP_189932886.1">
    <property type="nucleotide sequence ID" value="NZ_BNCD01000009.1"/>
</dbReference>
<dbReference type="EMBL" id="BNCD01000009">
    <property type="protein sequence ID" value="GHH80051.1"/>
    <property type="molecule type" value="Genomic_DNA"/>
</dbReference>
<dbReference type="Proteomes" id="UP000603708">
    <property type="component" value="Unassembled WGS sequence"/>
</dbReference>
<name>A0A919L259_9ACTN</name>
<comment type="caution">
    <text evidence="3">The sequence shown here is derived from an EMBL/GenBank/DDBJ whole genome shotgun (WGS) entry which is preliminary data.</text>
</comment>
<evidence type="ECO:0000313" key="4">
    <source>
        <dbReference type="Proteomes" id="UP000603708"/>
    </source>
</evidence>
<keyword evidence="2" id="KW-0472">Membrane</keyword>
<gene>
    <name evidence="3" type="ORF">GCM10018793_34260</name>
</gene>
<evidence type="ECO:0000256" key="1">
    <source>
        <dbReference type="SAM" id="MobiDB-lite"/>
    </source>
</evidence>
<keyword evidence="2" id="KW-1133">Transmembrane helix</keyword>
<sequence length="111" mass="12006">MSDENQNRAGDGADVPEAGYQQEVADLERRSATAARLFDIRRIIGGLFVVYGVIVTIAGFTASDADINKAQDININLWTGLGMLVLGLLFLLWLKLRPTAPPPPQASDGEH</sequence>
<accession>A0A919L259</accession>
<protein>
    <submittedName>
        <fullName evidence="3">Uncharacterized protein</fullName>
    </submittedName>
</protein>
<reference evidence="3" key="1">
    <citation type="journal article" date="2014" name="Int. J. Syst. Evol. Microbiol.">
        <title>Complete genome sequence of Corynebacterium casei LMG S-19264T (=DSM 44701T), isolated from a smear-ripened cheese.</title>
        <authorList>
            <consortium name="US DOE Joint Genome Institute (JGI-PGF)"/>
            <person name="Walter F."/>
            <person name="Albersmeier A."/>
            <person name="Kalinowski J."/>
            <person name="Ruckert C."/>
        </authorList>
    </citation>
    <scope>NUCLEOTIDE SEQUENCE</scope>
    <source>
        <strain evidence="3">JCM 5069</strain>
    </source>
</reference>
<evidence type="ECO:0000313" key="3">
    <source>
        <dbReference type="EMBL" id="GHH80051.1"/>
    </source>
</evidence>